<evidence type="ECO:0000313" key="4">
    <source>
        <dbReference type="Proteomes" id="UP001302349"/>
    </source>
</evidence>
<dbReference type="InterPro" id="IPR037523">
    <property type="entry name" value="VOC_core"/>
</dbReference>
<dbReference type="PROSITE" id="PS51819">
    <property type="entry name" value="VOC"/>
    <property type="match status" value="2"/>
</dbReference>
<evidence type="ECO:0000259" key="2">
    <source>
        <dbReference type="PROSITE" id="PS51819"/>
    </source>
</evidence>
<dbReference type="Gene3D" id="3.10.180.10">
    <property type="entry name" value="2,3-Dihydroxybiphenyl 1,2-Dioxygenase, domain 1"/>
    <property type="match status" value="2"/>
</dbReference>
<evidence type="ECO:0000313" key="3">
    <source>
        <dbReference type="EMBL" id="WOK06854.1"/>
    </source>
</evidence>
<dbReference type="Pfam" id="PF00903">
    <property type="entry name" value="Glyoxalase"/>
    <property type="match status" value="1"/>
</dbReference>
<evidence type="ECO:0000256" key="1">
    <source>
        <dbReference type="ARBA" id="ARBA00022723"/>
    </source>
</evidence>
<name>A0ABZ0IRT9_9BACT</name>
<keyword evidence="4" id="KW-1185">Reference proteome</keyword>
<reference evidence="3 4" key="1">
    <citation type="journal article" date="2023" name="Microbiol. Resour. Announc.">
        <title>Complete Genome Sequence of Imperialibacter roseus strain P4T.</title>
        <authorList>
            <person name="Tizabi D.R."/>
            <person name="Bachvaroff T."/>
            <person name="Hill R.T."/>
        </authorList>
    </citation>
    <scope>NUCLEOTIDE SEQUENCE [LARGE SCALE GENOMIC DNA]</scope>
    <source>
        <strain evidence="3 4">P4T</strain>
    </source>
</reference>
<feature type="domain" description="VOC" evidence="2">
    <location>
        <begin position="160"/>
        <end position="312"/>
    </location>
</feature>
<protein>
    <submittedName>
        <fullName evidence="3">VOC family protein</fullName>
    </submittedName>
</protein>
<dbReference type="InterPro" id="IPR051785">
    <property type="entry name" value="MMCE/EMCE_epimerase"/>
</dbReference>
<proteinExistence type="predicted"/>
<dbReference type="CDD" id="cd06587">
    <property type="entry name" value="VOC"/>
    <property type="match status" value="1"/>
</dbReference>
<feature type="domain" description="VOC" evidence="2">
    <location>
        <begin position="7"/>
        <end position="146"/>
    </location>
</feature>
<gene>
    <name evidence="3" type="ORF">RT717_27685</name>
</gene>
<dbReference type="RefSeq" id="WP_317489551.1">
    <property type="nucleotide sequence ID" value="NZ_CP136051.1"/>
</dbReference>
<accession>A0ABZ0IRT9</accession>
<organism evidence="3 4">
    <name type="scientific">Imperialibacter roseus</name>
    <dbReference type="NCBI Taxonomy" id="1324217"/>
    <lineage>
        <taxon>Bacteria</taxon>
        <taxon>Pseudomonadati</taxon>
        <taxon>Bacteroidota</taxon>
        <taxon>Cytophagia</taxon>
        <taxon>Cytophagales</taxon>
        <taxon>Flammeovirgaceae</taxon>
        <taxon>Imperialibacter</taxon>
    </lineage>
</organism>
<dbReference type="SUPFAM" id="SSF54593">
    <property type="entry name" value="Glyoxalase/Bleomycin resistance protein/Dihydroxybiphenyl dioxygenase"/>
    <property type="match status" value="2"/>
</dbReference>
<dbReference type="PANTHER" id="PTHR43048:SF3">
    <property type="entry name" value="METHYLMALONYL-COA EPIMERASE, MITOCHONDRIAL"/>
    <property type="match status" value="1"/>
</dbReference>
<sequence length="355" mass="38756">MESYITGVQQAGIGVPDIDKYWPWYSKMFGLSVAIFDDRAEAALMTPYTGGEVHSRRAVLALNMAGGGGAEIWQFTSRTPGSCSFNPVYGDLGLFALKIKTRNIKSFVALAQSAKAEVSEILTDAKGRGYAWVKDPMGNIFQVVEISEGWFGENGNLTGGIFGAVIGVSSVDKSLPFYQTLLGKSGVVFDEEAKGDKFVDAGSPAVRRLVLSKTPGQVGAFSQLLGGIELELVERKDKAGKRIFDDTRYWGDCGFIHLCFDVLDMEPLQKVLNKAGHKFTIDSKGTFAMGEAGGRFAYVEDPDGALIELVETHKIPIMKKYGWFLDLTKRKGNKPLAKWMFKVLAMASPKAKAMD</sequence>
<keyword evidence="1" id="KW-0479">Metal-binding</keyword>
<dbReference type="InterPro" id="IPR029068">
    <property type="entry name" value="Glyas_Bleomycin-R_OHBP_Dase"/>
</dbReference>
<dbReference type="InterPro" id="IPR004360">
    <property type="entry name" value="Glyas_Fos-R_dOase_dom"/>
</dbReference>
<dbReference type="PANTHER" id="PTHR43048">
    <property type="entry name" value="METHYLMALONYL-COA EPIMERASE"/>
    <property type="match status" value="1"/>
</dbReference>
<dbReference type="Proteomes" id="UP001302349">
    <property type="component" value="Chromosome"/>
</dbReference>
<dbReference type="EMBL" id="CP136051">
    <property type="protein sequence ID" value="WOK06854.1"/>
    <property type="molecule type" value="Genomic_DNA"/>
</dbReference>